<dbReference type="VEuPathDB" id="FungiDB:CPUR_07035"/>
<dbReference type="SUPFAM" id="SSF48350">
    <property type="entry name" value="GTPase activation domain, GAP"/>
    <property type="match status" value="1"/>
</dbReference>
<dbReference type="CDD" id="cd09391">
    <property type="entry name" value="LIM1_Lrg1p_like"/>
    <property type="match status" value="1"/>
</dbReference>
<dbReference type="FunFam" id="2.10.110.10:FF:000058">
    <property type="entry name" value="Rho GTPase activator Lrg11"/>
    <property type="match status" value="1"/>
</dbReference>
<evidence type="ECO:0000256" key="5">
    <source>
        <dbReference type="ARBA" id="ARBA00023242"/>
    </source>
</evidence>
<dbReference type="Gene3D" id="2.10.110.10">
    <property type="entry name" value="Cysteine Rich Protein"/>
    <property type="match status" value="4"/>
</dbReference>
<dbReference type="SMART" id="SM00324">
    <property type="entry name" value="RhoGAP"/>
    <property type="match status" value="1"/>
</dbReference>
<evidence type="ECO:0000313" key="11">
    <source>
        <dbReference type="Proteomes" id="UP000016801"/>
    </source>
</evidence>
<keyword evidence="3" id="KW-0677">Repeat</keyword>
<feature type="compositionally biased region" description="Basic and acidic residues" evidence="7">
    <location>
        <begin position="236"/>
        <end position="247"/>
    </location>
</feature>
<proteinExistence type="predicted"/>
<feature type="region of interest" description="Disordered" evidence="7">
    <location>
        <begin position="1294"/>
        <end position="1411"/>
    </location>
</feature>
<gene>
    <name evidence="10" type="ORF">CPUR_07035</name>
</gene>
<evidence type="ECO:0000313" key="10">
    <source>
        <dbReference type="EMBL" id="CCE33112.1"/>
    </source>
</evidence>
<keyword evidence="2 6" id="KW-0479">Metal-binding</keyword>
<evidence type="ECO:0000256" key="3">
    <source>
        <dbReference type="ARBA" id="ARBA00022737"/>
    </source>
</evidence>
<dbReference type="GO" id="GO:0005634">
    <property type="term" value="C:nucleus"/>
    <property type="evidence" value="ECO:0007669"/>
    <property type="project" value="UniProtKB-SubCell"/>
</dbReference>
<evidence type="ECO:0000256" key="1">
    <source>
        <dbReference type="ARBA" id="ARBA00004123"/>
    </source>
</evidence>
<keyword evidence="11" id="KW-1185">Reference proteome</keyword>
<dbReference type="InterPro" id="IPR000198">
    <property type="entry name" value="RhoGAP_dom"/>
</dbReference>
<feature type="compositionally biased region" description="Basic and acidic residues" evidence="7">
    <location>
        <begin position="299"/>
        <end position="309"/>
    </location>
</feature>
<dbReference type="GO" id="GO:0030695">
    <property type="term" value="F:GTPase regulator activity"/>
    <property type="evidence" value="ECO:0007669"/>
    <property type="project" value="UniProtKB-ARBA"/>
</dbReference>
<dbReference type="PANTHER" id="PTHR24215">
    <property type="entry name" value="RHO-GTPASE-ACTIVATING PROTEIN LRG1"/>
    <property type="match status" value="1"/>
</dbReference>
<dbReference type="Gene3D" id="1.10.555.10">
    <property type="entry name" value="Rho GTPase activation protein"/>
    <property type="match status" value="1"/>
</dbReference>
<feature type="compositionally biased region" description="Gly residues" evidence="7">
    <location>
        <begin position="1400"/>
        <end position="1411"/>
    </location>
</feature>
<feature type="region of interest" description="Disordered" evidence="7">
    <location>
        <begin position="946"/>
        <end position="970"/>
    </location>
</feature>
<evidence type="ECO:0000259" key="9">
    <source>
        <dbReference type="PROSITE" id="PS50238"/>
    </source>
</evidence>
<reference evidence="10 11" key="1">
    <citation type="journal article" date="2013" name="PLoS Genet.">
        <title>Plant-symbiotic fungi as chemical engineers: Multi-genome analysis of the Clavicipitaceae reveals dynamics of alkaloid loci.</title>
        <authorList>
            <person name="Schardl C.L."/>
            <person name="Young C.A."/>
            <person name="Hesse U."/>
            <person name="Amyotte S.G."/>
            <person name="Andreeva K."/>
            <person name="Calie P.J."/>
            <person name="Fleetwood D.J."/>
            <person name="Haws D.C."/>
            <person name="Moore N."/>
            <person name="Oeser B."/>
            <person name="Panaccione D.G."/>
            <person name="Schweri K.K."/>
            <person name="Voisey C.R."/>
            <person name="Farman M.L."/>
            <person name="Jaromczyk J.W."/>
            <person name="Roe B.A."/>
            <person name="O'Sullivan D.M."/>
            <person name="Scott B."/>
            <person name="Tudzynski P."/>
            <person name="An Z."/>
            <person name="Arnaoudova E.G."/>
            <person name="Bullock C.T."/>
            <person name="Charlton N.D."/>
            <person name="Chen L."/>
            <person name="Cox M."/>
            <person name="Dinkins R.D."/>
            <person name="Florea S."/>
            <person name="Glenn A.E."/>
            <person name="Gordon A."/>
            <person name="Gueldener U."/>
            <person name="Harris D.R."/>
            <person name="Hollin W."/>
            <person name="Jaromczyk J."/>
            <person name="Johnson R.D."/>
            <person name="Khan A.K."/>
            <person name="Leistner E."/>
            <person name="Leuchtmann A."/>
            <person name="Li C."/>
            <person name="Liu J."/>
            <person name="Liu J."/>
            <person name="Liu M."/>
            <person name="Mace W."/>
            <person name="Machado C."/>
            <person name="Nagabhyru P."/>
            <person name="Pan J."/>
            <person name="Schmid J."/>
            <person name="Sugawara K."/>
            <person name="Steiner U."/>
            <person name="Takach J.E."/>
            <person name="Tanaka E."/>
            <person name="Webb J.S."/>
            <person name="Wilson E.V."/>
            <person name="Wiseman J.L."/>
            <person name="Yoshida R."/>
            <person name="Zeng Z."/>
        </authorList>
    </citation>
    <scope>NUCLEOTIDE SEQUENCE [LARGE SCALE GENOMIC DNA]</scope>
    <source>
        <strain evidence="10 11">20.1</strain>
    </source>
</reference>
<dbReference type="HOGENOM" id="CLU_001321_0_0_1"/>
<dbReference type="OrthoDB" id="20689at2759"/>
<dbReference type="GO" id="GO:0046872">
    <property type="term" value="F:metal ion binding"/>
    <property type="evidence" value="ECO:0007669"/>
    <property type="project" value="UniProtKB-KW"/>
</dbReference>
<feature type="domain" description="LIM zinc-binding" evidence="8">
    <location>
        <begin position="694"/>
        <end position="757"/>
    </location>
</feature>
<organism evidence="10 11">
    <name type="scientific">Claviceps purpurea (strain 20.1)</name>
    <name type="common">Ergot fungus</name>
    <name type="synonym">Sphacelia segetum</name>
    <dbReference type="NCBI Taxonomy" id="1111077"/>
    <lineage>
        <taxon>Eukaryota</taxon>
        <taxon>Fungi</taxon>
        <taxon>Dikarya</taxon>
        <taxon>Ascomycota</taxon>
        <taxon>Pezizomycotina</taxon>
        <taxon>Sordariomycetes</taxon>
        <taxon>Hypocreomycetidae</taxon>
        <taxon>Hypocreales</taxon>
        <taxon>Clavicipitaceae</taxon>
        <taxon>Claviceps</taxon>
    </lineage>
</organism>
<dbReference type="GO" id="GO:0030036">
    <property type="term" value="P:actin cytoskeleton organization"/>
    <property type="evidence" value="ECO:0007669"/>
    <property type="project" value="TreeGrafter"/>
</dbReference>
<dbReference type="STRING" id="1111077.M1VXJ1"/>
<dbReference type="InterPro" id="IPR008936">
    <property type="entry name" value="Rho_GTPase_activation_prot"/>
</dbReference>
<dbReference type="SUPFAM" id="SSF57716">
    <property type="entry name" value="Glucocorticoid receptor-like (DNA-binding domain)"/>
    <property type="match status" value="3"/>
</dbReference>
<dbReference type="PANTHER" id="PTHR24215:SF10">
    <property type="entry name" value="RHO-GTPASE-ACTIVATING PROTEIN LRG1"/>
    <property type="match status" value="1"/>
</dbReference>
<feature type="domain" description="Rho-GAP" evidence="9">
    <location>
        <begin position="1054"/>
        <end position="1258"/>
    </location>
</feature>
<evidence type="ECO:0000256" key="7">
    <source>
        <dbReference type="SAM" id="MobiDB-lite"/>
    </source>
</evidence>
<dbReference type="InterPro" id="IPR001781">
    <property type="entry name" value="Znf_LIM"/>
</dbReference>
<evidence type="ECO:0000256" key="2">
    <source>
        <dbReference type="ARBA" id="ARBA00022723"/>
    </source>
</evidence>
<feature type="domain" description="LIM zinc-binding" evidence="8">
    <location>
        <begin position="323"/>
        <end position="384"/>
    </location>
</feature>
<feature type="domain" description="LIM zinc-binding" evidence="8">
    <location>
        <begin position="387"/>
        <end position="447"/>
    </location>
</feature>
<dbReference type="Pfam" id="PF00412">
    <property type="entry name" value="LIM"/>
    <property type="match status" value="3"/>
</dbReference>
<feature type="region of interest" description="Disordered" evidence="7">
    <location>
        <begin position="792"/>
        <end position="898"/>
    </location>
</feature>
<dbReference type="FunFam" id="2.10.110.10:FF:000112">
    <property type="entry name" value="Rho GTPase activator (Lrg11)"/>
    <property type="match status" value="1"/>
</dbReference>
<accession>M1VXJ1</accession>
<evidence type="ECO:0000256" key="4">
    <source>
        <dbReference type="ARBA" id="ARBA00022833"/>
    </source>
</evidence>
<evidence type="ECO:0000259" key="8">
    <source>
        <dbReference type="PROSITE" id="PS50023"/>
    </source>
</evidence>
<comment type="subcellular location">
    <subcellularLocation>
        <location evidence="1">Nucleus</location>
    </subcellularLocation>
</comment>
<dbReference type="CDD" id="cd09392">
    <property type="entry name" value="LIM2_Lrg1p_like"/>
    <property type="match status" value="1"/>
</dbReference>
<feature type="compositionally biased region" description="Low complexity" evidence="7">
    <location>
        <begin position="802"/>
        <end position="813"/>
    </location>
</feature>
<dbReference type="GO" id="GO:0005737">
    <property type="term" value="C:cytoplasm"/>
    <property type="evidence" value="ECO:0007669"/>
    <property type="project" value="TreeGrafter"/>
</dbReference>
<name>M1VXJ1_CLAP2</name>
<dbReference type="PROSITE" id="PS50023">
    <property type="entry name" value="LIM_DOMAIN_2"/>
    <property type="match status" value="3"/>
</dbReference>
<comment type="caution">
    <text evidence="10">The sequence shown here is derived from an EMBL/GenBank/DDBJ whole genome shotgun (WGS) entry which is preliminary data.</text>
</comment>
<dbReference type="PROSITE" id="PS00478">
    <property type="entry name" value="LIM_DOMAIN_1"/>
    <property type="match status" value="2"/>
</dbReference>
<feature type="compositionally biased region" description="Polar residues" evidence="7">
    <location>
        <begin position="821"/>
        <end position="836"/>
    </location>
</feature>
<protein>
    <submittedName>
        <fullName evidence="10">Related to GTPase-activating protein of the rho/rac family (LRG1 protein)</fullName>
    </submittedName>
</protein>
<dbReference type="Proteomes" id="UP000016801">
    <property type="component" value="Unassembled WGS sequence"/>
</dbReference>
<dbReference type="SMART" id="SM00132">
    <property type="entry name" value="LIM"/>
    <property type="match status" value="3"/>
</dbReference>
<dbReference type="Pfam" id="PF00620">
    <property type="entry name" value="RhoGAP"/>
    <property type="match status" value="1"/>
</dbReference>
<keyword evidence="5" id="KW-0539">Nucleus</keyword>
<dbReference type="GO" id="GO:0007165">
    <property type="term" value="P:signal transduction"/>
    <property type="evidence" value="ECO:0007669"/>
    <property type="project" value="InterPro"/>
</dbReference>
<dbReference type="EMBL" id="CAGA01000051">
    <property type="protein sequence ID" value="CCE33112.1"/>
    <property type="molecule type" value="Genomic_DNA"/>
</dbReference>
<feature type="region of interest" description="Disordered" evidence="7">
    <location>
        <begin position="232"/>
        <end position="318"/>
    </location>
</feature>
<dbReference type="PROSITE" id="PS50238">
    <property type="entry name" value="RHOGAP"/>
    <property type="match status" value="1"/>
</dbReference>
<feature type="compositionally biased region" description="Polar residues" evidence="7">
    <location>
        <begin position="264"/>
        <end position="286"/>
    </location>
</feature>
<dbReference type="eggNOG" id="KOG1703">
    <property type="taxonomic scope" value="Eukaryota"/>
</dbReference>
<sequence>MFPPVSSESSPRPANAVAPTNFTATTISHHYNAITTITHYRCSHCRHCYHYHYYHHYHRYHHDHHYHHATAAPVLLQLVSSTLSLLPPPPPPLLDLNLRRLHAQPSLVDDFSQGRILKPELDIASLLTPVWQPTKGAPPSTYDCRRGPSTPNSCDRRAVTPPSQYCLFCDASSLPSRVSSYWFDLILNWRAIRYSGKTAAADADPQSDPSSTAVAHLALRRDHARIHRLVLAMASDHGRPSTDRPRGDCSGSESGYPTDRSWHNGGSRNRTPDSTYRLKPTTSGSSMPGAFPGAGNDDVIMRKSGERNRSRPRNGRSASGQMRICKKCGEPLTGQFVRALDGTFHLDCFKCRDCGEIVASKFFPADDEQGAGPYPLCETDYFRRLGLLCYQCGTALRGSYITALERKYHVDHFTCSLCSTVFGAQDSYYEHDGSVYCHYHYSTQYAQRCNGCQTAILKQFVEIFRNGQNQHWHPECYMIHKFWNVRLGQPSDSAEKMPAEPKDDTARNMIRTAEERMEEKVYRIWSVLSTFEESSAACISDMLLHVSNGAYVDGVLVAKRFIWHVEILFQSADRLDQLVGAKDDKGLAYGREAKLLCKKVVSFFSLLSKTQETNVRKLGVTQELLSLVTGLAHYLKLLIRICLQGALRLERDSGLNEGLDCFLNDLNEFEIYKTDESLLQLNMGGAKLADKESDHCPSCKRAVEDECAKNGDRRWHLACVKCGRCDKDLSRSLKEAQHNAFDGMIYCTKCVGINTEGALVFEHVSKLGQYAFLLKVALARLLDILRSSGTVPSTNETTLQGAAAASSSNSSASRLGEAPFLSSTTRSMSYAGTSEQQQKENNRESTYEKTLNEVRRLRSTRLDRHLSTSVRQARSSRVMDADGKGPRPSSSGADDEANRLDLQGSTDLMFGQNDAITLDDIPRIVAVEQSREQQEKREQDARRDLFRNAGPDGIRPPCHQRTQSAGRDTDMRSAEALPMRMVRKFFPELSGLESFNVRHLAVLTMHPLLEQEFSLDELLTFIESRKQPTFWKNLGKAFKNDKSKNVKKKGVFGVPLEIILERDGADSTDGVGPGTLRIPAVVDDIIASMRKMDLSVEGVFRKNGNIKKQQEMVEKINQEGCDVVNFMEQPVVQLAALLKRYLRDLPDPLMTHKLYRLWTSAAKLPDAERRKQCLHLTCCLLPRSHRDCLEILFTFLKWAGSFHQLDEEVGSKMDIRNLATVIAPNILTNATKAPALDGEAIYVIDAVEILINNIEEMCQVPDELLTLLHDPYIFSNNSNSGEVTTKEILKRYQDRRGGQAPAGETSEAYNRPDVSSRSPPKRVETDPAVWQGERTVRRVQDGASSHSIHHEQGNSPQKRAPGSAEQPPSSPYNPRFNHSDGHLSSSDGQRGEWRNSAWGRRGGGLGVGGDS</sequence>
<keyword evidence="4 6" id="KW-0862">Zinc</keyword>
<feature type="compositionally biased region" description="Basic and acidic residues" evidence="7">
    <location>
        <begin position="837"/>
        <end position="866"/>
    </location>
</feature>
<keyword evidence="6" id="KW-0440">LIM domain</keyword>
<dbReference type="eggNOG" id="KOG2710">
    <property type="taxonomic scope" value="Eukaryota"/>
</dbReference>
<evidence type="ECO:0000256" key="6">
    <source>
        <dbReference type="PROSITE-ProRule" id="PRU00125"/>
    </source>
</evidence>